<comment type="caution">
    <text evidence="2">The sequence shown here is derived from an EMBL/GenBank/DDBJ whole genome shotgun (WGS) entry which is preliminary data.</text>
</comment>
<keyword evidence="1" id="KW-0812">Transmembrane</keyword>
<dbReference type="EMBL" id="RQHV01000061">
    <property type="protein sequence ID" value="TGN08154.1"/>
    <property type="molecule type" value="Genomic_DNA"/>
</dbReference>
<dbReference type="RefSeq" id="WP_135765113.1">
    <property type="nucleotide sequence ID" value="NZ_RQHV01000061.1"/>
</dbReference>
<proteinExistence type="predicted"/>
<keyword evidence="3" id="KW-1185">Reference proteome</keyword>
<gene>
    <name evidence="2" type="ORF">EHS11_14590</name>
</gene>
<keyword evidence="1" id="KW-0472">Membrane</keyword>
<dbReference type="OrthoDB" id="339313at2"/>
<evidence type="ECO:0000313" key="3">
    <source>
        <dbReference type="Proteomes" id="UP000298264"/>
    </source>
</evidence>
<reference evidence="2" key="1">
    <citation type="journal article" date="2019" name="PLoS Negl. Trop. Dis.">
        <title>Revisiting the worldwide diversity of Leptospira species in the environment.</title>
        <authorList>
            <person name="Vincent A.T."/>
            <person name="Schiettekatte O."/>
            <person name="Bourhy P."/>
            <person name="Veyrier F.J."/>
            <person name="Picardeau M."/>
        </authorList>
    </citation>
    <scope>NUCLEOTIDE SEQUENCE [LARGE SCALE GENOMIC DNA]</scope>
    <source>
        <strain evidence="2">201400974</strain>
    </source>
</reference>
<evidence type="ECO:0000256" key="1">
    <source>
        <dbReference type="SAM" id="Phobius"/>
    </source>
</evidence>
<feature type="transmembrane region" description="Helical" evidence="1">
    <location>
        <begin position="12"/>
        <end position="35"/>
    </location>
</feature>
<evidence type="ECO:0000313" key="2">
    <source>
        <dbReference type="EMBL" id="TGN08154.1"/>
    </source>
</evidence>
<evidence type="ECO:0008006" key="4">
    <source>
        <dbReference type="Google" id="ProtNLM"/>
    </source>
</evidence>
<sequence length="210" mass="23927">MQVSDLTFRLKLFAFGFLSPIFILLGLFISAPYWLKTSEPYHKSDIAVLETSPIPSKKFLKQIASLYQKQTFTKLILVVRDDGDSSLLGSKEREDRILLQLVSFQVPPNSVQIVKISSNKLGDTDEAAKNILKLVVSDNLKSVLILAREFETKRILKTYQKNLASLPLQISAYPFPSELSVTNWFLSEPGFREVSLEFLRYIYSIFRGVI</sequence>
<keyword evidence="1" id="KW-1133">Transmembrane helix</keyword>
<dbReference type="AlphaFoldDB" id="A0A4R9LMG1"/>
<accession>A0A4R9LMG1</accession>
<name>A0A4R9LMG1_9LEPT</name>
<organism evidence="2 3">
    <name type="scientific">Leptospira ilyithenensis</name>
    <dbReference type="NCBI Taxonomy" id="2484901"/>
    <lineage>
        <taxon>Bacteria</taxon>
        <taxon>Pseudomonadati</taxon>
        <taxon>Spirochaetota</taxon>
        <taxon>Spirochaetia</taxon>
        <taxon>Leptospirales</taxon>
        <taxon>Leptospiraceae</taxon>
        <taxon>Leptospira</taxon>
    </lineage>
</organism>
<dbReference type="Proteomes" id="UP000298264">
    <property type="component" value="Unassembled WGS sequence"/>
</dbReference>
<protein>
    <recommendedName>
        <fullName evidence="4">DUF218 domain-containing protein</fullName>
    </recommendedName>
</protein>